<dbReference type="InterPro" id="IPR036271">
    <property type="entry name" value="Tet_transcr_reg_TetR-rel_C_sf"/>
</dbReference>
<evidence type="ECO:0000256" key="3">
    <source>
        <dbReference type="ARBA" id="ARBA00023163"/>
    </source>
</evidence>
<proteinExistence type="predicted"/>
<keyword evidence="1" id="KW-0805">Transcription regulation</keyword>
<dbReference type="Gene3D" id="1.10.357.10">
    <property type="entry name" value="Tetracycline Repressor, domain 2"/>
    <property type="match status" value="1"/>
</dbReference>
<reference evidence="6 7" key="1">
    <citation type="submission" date="2019-08" db="EMBL/GenBank/DDBJ databases">
        <title>Seonamhaeicola sediminis sp. nov., isolated from marine sediment.</title>
        <authorList>
            <person name="Cao W.R."/>
        </authorList>
    </citation>
    <scope>NUCLEOTIDE SEQUENCE [LARGE SCALE GENOMIC DNA]</scope>
    <source>
        <strain evidence="6 7">B011</strain>
    </source>
</reference>
<dbReference type="AlphaFoldDB" id="A0A5D0HQ78"/>
<dbReference type="InterPro" id="IPR011075">
    <property type="entry name" value="TetR_C"/>
</dbReference>
<dbReference type="Pfam" id="PF00440">
    <property type="entry name" value="TetR_N"/>
    <property type="match status" value="1"/>
</dbReference>
<feature type="domain" description="HTH tetR-type" evidence="5">
    <location>
        <begin position="2"/>
        <end position="62"/>
    </location>
</feature>
<dbReference type="GO" id="GO:0003677">
    <property type="term" value="F:DNA binding"/>
    <property type="evidence" value="ECO:0007669"/>
    <property type="project" value="UniProtKB-UniRule"/>
</dbReference>
<dbReference type="Proteomes" id="UP000323930">
    <property type="component" value="Unassembled WGS sequence"/>
</dbReference>
<evidence type="ECO:0000256" key="1">
    <source>
        <dbReference type="ARBA" id="ARBA00023015"/>
    </source>
</evidence>
<evidence type="ECO:0000313" key="7">
    <source>
        <dbReference type="Proteomes" id="UP000323930"/>
    </source>
</evidence>
<accession>A0A5D0HQ78</accession>
<dbReference type="PRINTS" id="PR00455">
    <property type="entry name" value="HTHTETR"/>
</dbReference>
<dbReference type="PANTHER" id="PTHR47506:SF6">
    <property type="entry name" value="HTH-TYPE TRANSCRIPTIONAL REPRESSOR NEMR"/>
    <property type="match status" value="1"/>
</dbReference>
<feature type="DNA-binding region" description="H-T-H motif" evidence="4">
    <location>
        <begin position="25"/>
        <end position="44"/>
    </location>
</feature>
<dbReference type="EMBL" id="VSDQ01000718">
    <property type="protein sequence ID" value="TYA71532.1"/>
    <property type="molecule type" value="Genomic_DNA"/>
</dbReference>
<dbReference type="PANTHER" id="PTHR47506">
    <property type="entry name" value="TRANSCRIPTIONAL REGULATORY PROTEIN"/>
    <property type="match status" value="1"/>
</dbReference>
<evidence type="ECO:0000256" key="2">
    <source>
        <dbReference type="ARBA" id="ARBA00023125"/>
    </source>
</evidence>
<dbReference type="InterPro" id="IPR001647">
    <property type="entry name" value="HTH_TetR"/>
</dbReference>
<dbReference type="SUPFAM" id="SSF46689">
    <property type="entry name" value="Homeodomain-like"/>
    <property type="match status" value="1"/>
</dbReference>
<dbReference type="OrthoDB" id="9787680at2"/>
<evidence type="ECO:0000259" key="5">
    <source>
        <dbReference type="PROSITE" id="PS50977"/>
    </source>
</evidence>
<keyword evidence="2 4" id="KW-0238">DNA-binding</keyword>
<dbReference type="Pfam" id="PF16925">
    <property type="entry name" value="TetR_C_13"/>
    <property type="match status" value="1"/>
</dbReference>
<sequence length="191" mass="21636">MNTTKENLLQKGAELFLLQGYHATGIGEITNAIDVSKGSFYNHFKKKEKFVVQILDDFGTVLAKEHTDALSDIKYTPFNRIVVFYEEKINKVIHSEQFLKGCLISNMCQEIADKSDMIAQSIDKAYVGMHKALKNCLEEAKKSNQITDNVDTDLMAEFIINSWNGALMRVKASRNSKALDAFLEFLKSIRT</sequence>
<protein>
    <submittedName>
        <fullName evidence="6">TetR family transcriptional regulator</fullName>
    </submittedName>
</protein>
<dbReference type="PROSITE" id="PS50977">
    <property type="entry name" value="HTH_TETR_2"/>
    <property type="match status" value="1"/>
</dbReference>
<evidence type="ECO:0000313" key="6">
    <source>
        <dbReference type="EMBL" id="TYA71532.1"/>
    </source>
</evidence>
<organism evidence="6 7">
    <name type="scientific">Seonamhaeicola marinus</name>
    <dbReference type="NCBI Taxonomy" id="1912246"/>
    <lineage>
        <taxon>Bacteria</taxon>
        <taxon>Pseudomonadati</taxon>
        <taxon>Bacteroidota</taxon>
        <taxon>Flavobacteriia</taxon>
        <taxon>Flavobacteriales</taxon>
        <taxon>Flavobacteriaceae</taxon>
    </lineage>
</organism>
<gene>
    <name evidence="6" type="ORF">FUA24_18310</name>
</gene>
<evidence type="ECO:0000256" key="4">
    <source>
        <dbReference type="PROSITE-ProRule" id="PRU00335"/>
    </source>
</evidence>
<dbReference type="SUPFAM" id="SSF48498">
    <property type="entry name" value="Tetracyclin repressor-like, C-terminal domain"/>
    <property type="match status" value="1"/>
</dbReference>
<dbReference type="RefSeq" id="WP_148544518.1">
    <property type="nucleotide sequence ID" value="NZ_VSDQ01000718.1"/>
</dbReference>
<keyword evidence="7" id="KW-1185">Reference proteome</keyword>
<dbReference type="InterPro" id="IPR009057">
    <property type="entry name" value="Homeodomain-like_sf"/>
</dbReference>
<name>A0A5D0HQ78_9FLAO</name>
<comment type="caution">
    <text evidence="6">The sequence shown here is derived from an EMBL/GenBank/DDBJ whole genome shotgun (WGS) entry which is preliminary data.</text>
</comment>
<keyword evidence="3" id="KW-0804">Transcription</keyword>